<evidence type="ECO:0000256" key="3">
    <source>
        <dbReference type="ARBA" id="ARBA00023242"/>
    </source>
</evidence>
<dbReference type="eggNOG" id="ENOG502SHZM">
    <property type="taxonomic scope" value="Eukaryota"/>
</dbReference>
<dbReference type="GO" id="GO:0000978">
    <property type="term" value="F:RNA polymerase II cis-regulatory region sequence-specific DNA binding"/>
    <property type="evidence" value="ECO:0007669"/>
    <property type="project" value="TreeGrafter"/>
</dbReference>
<dbReference type="KEGG" id="maw:19244674"/>
<proteinExistence type="predicted"/>
<keyword evidence="3" id="KW-0539">Nucleus</keyword>
<name>E9DRJ4_METAQ</name>
<dbReference type="OrthoDB" id="3362851at2759"/>
<dbReference type="Proteomes" id="UP000002499">
    <property type="component" value="Unassembled WGS sequence"/>
</dbReference>
<sequence>MDTCFPSCLYPDDQEAALLCAKIDFCLIFEWAQHRFAQLSRLSNQEILALDAELQTGYKSLTQETKRVGNAPQRFRFARELLKTRYYNARIILARSLILFVAHDLKRKTPELLPEQGHILDDCCSIAAEAIDSTAQYWSPNRIHVWHSSWYLFQACTVPLLSISIKRNMEQRQQQQVSSPLSDEVIAWQTSLAKALDTFTEMRPWMRTSDQSPDMVSALYEALTATGEVDGQTPSATEGSLDLFGWCNEQLTELDWGVFLGDESLARGM</sequence>
<dbReference type="InParanoid" id="E9DRJ4"/>
<keyword evidence="1" id="KW-0805">Transcription regulation</keyword>
<dbReference type="CDD" id="cd12148">
    <property type="entry name" value="fungal_TF_MHR"/>
    <property type="match status" value="1"/>
</dbReference>
<dbReference type="GO" id="GO:0000981">
    <property type="term" value="F:DNA-binding transcription factor activity, RNA polymerase II-specific"/>
    <property type="evidence" value="ECO:0007669"/>
    <property type="project" value="TreeGrafter"/>
</dbReference>
<reference evidence="4 5" key="1">
    <citation type="journal article" date="2011" name="PLoS Genet.">
        <title>Genome sequencing and comparative transcriptomics of the model entomopathogenic fungi Metarhizium anisopliae and M. acridum.</title>
        <authorList>
            <person name="Gao Q."/>
            <person name="Jin K."/>
            <person name="Ying S.H."/>
            <person name="Zhang Y."/>
            <person name="Xiao G."/>
            <person name="Shang Y."/>
            <person name="Duan Z."/>
            <person name="Hu X."/>
            <person name="Xie X.Q."/>
            <person name="Zhou G."/>
            <person name="Peng G."/>
            <person name="Luo Z."/>
            <person name="Huang W."/>
            <person name="Wang B."/>
            <person name="Fang W."/>
            <person name="Wang S."/>
            <person name="Zhong Y."/>
            <person name="Ma L.J."/>
            <person name="St Leger R.J."/>
            <person name="Zhao G.P."/>
            <person name="Pei Y."/>
            <person name="Feng M.G."/>
            <person name="Xia Y."/>
            <person name="Wang C."/>
        </authorList>
    </citation>
    <scope>NUCLEOTIDE SEQUENCE [LARGE SCALE GENOMIC DNA]</scope>
    <source>
        <strain evidence="4 5">CQMa 102</strain>
    </source>
</reference>
<dbReference type="PANTHER" id="PTHR47424">
    <property type="entry name" value="REGULATORY PROTEIN GAL4"/>
    <property type="match status" value="1"/>
</dbReference>
<protein>
    <submittedName>
        <fullName evidence="4">Fungal specific transcription factor domain containing protein</fullName>
    </submittedName>
</protein>
<keyword evidence="5" id="KW-1185">Reference proteome</keyword>
<organism evidence="5">
    <name type="scientific">Metarhizium acridum (strain CQMa 102)</name>
    <dbReference type="NCBI Taxonomy" id="655827"/>
    <lineage>
        <taxon>Eukaryota</taxon>
        <taxon>Fungi</taxon>
        <taxon>Dikarya</taxon>
        <taxon>Ascomycota</taxon>
        <taxon>Pezizomycotina</taxon>
        <taxon>Sordariomycetes</taxon>
        <taxon>Hypocreomycetidae</taxon>
        <taxon>Hypocreales</taxon>
        <taxon>Clavicipitaceae</taxon>
        <taxon>Metarhizium</taxon>
    </lineage>
</organism>
<keyword evidence="2" id="KW-0804">Transcription</keyword>
<evidence type="ECO:0000313" key="4">
    <source>
        <dbReference type="EMBL" id="EFY93872.1"/>
    </source>
</evidence>
<evidence type="ECO:0000256" key="2">
    <source>
        <dbReference type="ARBA" id="ARBA00023163"/>
    </source>
</evidence>
<dbReference type="AlphaFoldDB" id="E9DRJ4"/>
<evidence type="ECO:0000313" key="5">
    <source>
        <dbReference type="Proteomes" id="UP000002499"/>
    </source>
</evidence>
<evidence type="ECO:0000256" key="1">
    <source>
        <dbReference type="ARBA" id="ARBA00023015"/>
    </source>
</evidence>
<dbReference type="GO" id="GO:0005634">
    <property type="term" value="C:nucleus"/>
    <property type="evidence" value="ECO:0007669"/>
    <property type="project" value="TreeGrafter"/>
</dbReference>
<dbReference type="EMBL" id="GL698470">
    <property type="protein sequence ID" value="EFY93872.1"/>
    <property type="molecule type" value="Genomic_DNA"/>
</dbReference>
<dbReference type="HOGENOM" id="CLU_1034707_0_0_1"/>
<gene>
    <name evidence="4" type="ORF">MAC_00363</name>
</gene>
<dbReference type="GeneID" id="19244674"/>
<dbReference type="InterPro" id="IPR051127">
    <property type="entry name" value="Fungal_SecMet_Regulators"/>
</dbReference>
<dbReference type="GO" id="GO:0000435">
    <property type="term" value="P:positive regulation of transcription from RNA polymerase II promoter by galactose"/>
    <property type="evidence" value="ECO:0007669"/>
    <property type="project" value="TreeGrafter"/>
</dbReference>
<accession>E9DRJ4</accession>
<dbReference type="PANTHER" id="PTHR47424:SF5">
    <property type="entry name" value="ZN(II)2CYS6 TRANSCRIPTION FACTOR (EUROFUNG)"/>
    <property type="match status" value="1"/>
</dbReference>